<evidence type="ECO:0000313" key="1">
    <source>
        <dbReference type="EMBL" id="NYJ19622.1"/>
    </source>
</evidence>
<dbReference type="EMBL" id="JACCFM010000001">
    <property type="protein sequence ID" value="NYJ19622.1"/>
    <property type="molecule type" value="Genomic_DNA"/>
</dbReference>
<dbReference type="AlphaFoldDB" id="A0A7Z0EET1"/>
<protein>
    <submittedName>
        <fullName evidence="1">Uncharacterized protein</fullName>
    </submittedName>
</protein>
<evidence type="ECO:0000313" key="2">
    <source>
        <dbReference type="Proteomes" id="UP000537260"/>
    </source>
</evidence>
<reference evidence="1 2" key="1">
    <citation type="submission" date="2020-07" db="EMBL/GenBank/DDBJ databases">
        <title>Sequencing the genomes of 1000 actinobacteria strains.</title>
        <authorList>
            <person name="Klenk H.-P."/>
        </authorList>
    </citation>
    <scope>NUCLEOTIDE SEQUENCE [LARGE SCALE GENOMIC DNA]</scope>
    <source>
        <strain evidence="1 2">LI1</strain>
    </source>
</reference>
<sequence length="84" mass="9741">MMLDTDLSFSDMNYMARVLHRSGRLTLLEGEEPGRGISQVRADFLSRIFDVGASHMDEGWADKIELEFPLRDRTGRWRQSPKIK</sequence>
<name>A0A7Z0EET1_9MICO</name>
<organism evidence="1 2">
    <name type="scientific">Glaciibacter psychrotolerans</name>
    <dbReference type="NCBI Taxonomy" id="670054"/>
    <lineage>
        <taxon>Bacteria</taxon>
        <taxon>Bacillati</taxon>
        <taxon>Actinomycetota</taxon>
        <taxon>Actinomycetes</taxon>
        <taxon>Micrococcales</taxon>
        <taxon>Microbacteriaceae</taxon>
        <taxon>Glaciibacter</taxon>
    </lineage>
</organism>
<gene>
    <name evidence="1" type="ORF">HNR05_001413</name>
</gene>
<dbReference type="Proteomes" id="UP000537260">
    <property type="component" value="Unassembled WGS sequence"/>
</dbReference>
<accession>A0A7Z0EET1</accession>
<keyword evidence="2" id="KW-1185">Reference proteome</keyword>
<proteinExistence type="predicted"/>
<comment type="caution">
    <text evidence="1">The sequence shown here is derived from an EMBL/GenBank/DDBJ whole genome shotgun (WGS) entry which is preliminary data.</text>
</comment>